<dbReference type="RefSeq" id="WP_235294407.1">
    <property type="nucleotide sequence ID" value="NZ_BSOH01000015.1"/>
</dbReference>
<reference evidence="2" key="1">
    <citation type="journal article" date="2014" name="Int. J. Syst. Evol. Microbiol.">
        <title>Complete genome sequence of Corynebacterium casei LMG S-19264T (=DSM 44701T), isolated from a smear-ripened cheese.</title>
        <authorList>
            <consortium name="US DOE Joint Genome Institute (JGI-PGF)"/>
            <person name="Walter F."/>
            <person name="Albersmeier A."/>
            <person name="Kalinowski J."/>
            <person name="Ruckert C."/>
        </authorList>
    </citation>
    <scope>NUCLEOTIDE SEQUENCE</scope>
    <source>
        <strain evidence="2">NBRC 108769</strain>
    </source>
</reference>
<feature type="chain" id="PRO_5041257884" evidence="1">
    <location>
        <begin position="20"/>
        <end position="762"/>
    </location>
</feature>
<dbReference type="EMBL" id="BSOH01000015">
    <property type="protein sequence ID" value="GLR18163.1"/>
    <property type="molecule type" value="Genomic_DNA"/>
</dbReference>
<organism evidence="2 3">
    <name type="scientific">Portibacter lacus</name>
    <dbReference type="NCBI Taxonomy" id="1099794"/>
    <lineage>
        <taxon>Bacteria</taxon>
        <taxon>Pseudomonadati</taxon>
        <taxon>Bacteroidota</taxon>
        <taxon>Saprospiria</taxon>
        <taxon>Saprospirales</taxon>
        <taxon>Haliscomenobacteraceae</taxon>
        <taxon>Portibacter</taxon>
    </lineage>
</organism>
<dbReference type="Proteomes" id="UP001156666">
    <property type="component" value="Unassembled WGS sequence"/>
</dbReference>
<feature type="signal peptide" evidence="1">
    <location>
        <begin position="1"/>
        <end position="19"/>
    </location>
</feature>
<gene>
    <name evidence="2" type="ORF">GCM10007940_27780</name>
</gene>
<proteinExistence type="predicted"/>
<keyword evidence="1" id="KW-0732">Signal</keyword>
<reference evidence="2" key="2">
    <citation type="submission" date="2023-01" db="EMBL/GenBank/DDBJ databases">
        <title>Draft genome sequence of Portibacter lacus strain NBRC 108769.</title>
        <authorList>
            <person name="Sun Q."/>
            <person name="Mori K."/>
        </authorList>
    </citation>
    <scope>NUCLEOTIDE SEQUENCE</scope>
    <source>
        <strain evidence="2">NBRC 108769</strain>
    </source>
</reference>
<evidence type="ECO:0000313" key="2">
    <source>
        <dbReference type="EMBL" id="GLR18163.1"/>
    </source>
</evidence>
<dbReference type="AlphaFoldDB" id="A0AA37WES9"/>
<evidence type="ECO:0000313" key="3">
    <source>
        <dbReference type="Proteomes" id="UP001156666"/>
    </source>
</evidence>
<comment type="caution">
    <text evidence="2">The sequence shown here is derived from an EMBL/GenBank/DDBJ whole genome shotgun (WGS) entry which is preliminary data.</text>
</comment>
<accession>A0AA37WES9</accession>
<evidence type="ECO:0000256" key="1">
    <source>
        <dbReference type="SAM" id="SignalP"/>
    </source>
</evidence>
<sequence>MKSLLTLISALLVTITLQAQVPQMMSYQAVLRDASENLIANQMVGMKIEIHQNEEDGLLVFSETHLITTNANGLITLNIGGGELIEGNFELINWAAGPYFIRTLTDPDGGTNYTIDGVSQLLSVPYALFAARAPSSGGGDSDWVEDVVNNTVYTDRNIAMDLAGVQPFRVNTLAPVGMARLFATSNDGTGVLGTSGTGYGVMGESSQNVGVLGVAKNVGIGVEGMAVGGAGVHGVSQNGSGVFGESDTNDGIVGLTNGTDYAGVFGKGMTKGYGIYGETNATNRAGVYGNGFDKSYGVVGFSEDPLSAGIAGFGDDKSTGVYGTTDATDLYGVFGRGSENSYGVFGLAIDRAGVMGESESKEGVWGFSNGNVGVRGQSEENWGVEGETSYTMDAEELDPLLIGSGTNYKAGVYGHSTDAFGAYGFSSEFSGIFGFSGESNGVFGAASTNNSNLDRAGVYGAARNTNGLYGRSVNGSGIRARSVTGKAGEFEGEVHIENGGKMAKLLIEVMEDDNNAPCLVWSGDKYVRKRECWTLEEGDGANYFVSNKGIKVKNGDNTVFQVNPDGTSLHKGLETFEAGLIVPFAGTSAIRLLPNDGISVYNNANSSYMFHANLTGDAFAANSFSTNMLSATTVSANIKNFKIDHPLDPDNKILVHTSVESDDRLTLYSGNITTNENGIAIVEMPDWFESLNTDFRYQLTIIGQFAQAIIKEEIKSGKFIIQSDKPHVKVSWQVSGIRHDKWAKEHPNQVVIEKSNLAEKSQ</sequence>
<protein>
    <submittedName>
        <fullName evidence="2">Uncharacterized protein</fullName>
    </submittedName>
</protein>
<keyword evidence="3" id="KW-1185">Reference proteome</keyword>
<name>A0AA37WES9_9BACT</name>